<protein>
    <submittedName>
        <fullName evidence="2">Uncharacterized protein</fullName>
    </submittedName>
</protein>
<evidence type="ECO:0000313" key="3">
    <source>
        <dbReference type="Proteomes" id="UP000614350"/>
    </source>
</evidence>
<feature type="compositionally biased region" description="Gly residues" evidence="1">
    <location>
        <begin position="16"/>
        <end position="32"/>
    </location>
</feature>
<feature type="region of interest" description="Disordered" evidence="1">
    <location>
        <begin position="1"/>
        <end position="37"/>
    </location>
</feature>
<gene>
    <name evidence="2" type="ORF">HZH66_003270</name>
</gene>
<proteinExistence type="predicted"/>
<name>A0A834KL52_VESVU</name>
<reference evidence="2" key="1">
    <citation type="journal article" date="2020" name="G3 (Bethesda)">
        <title>High-Quality Assemblies for Three Invasive Social Wasps from the &lt;i&gt;Vespula&lt;/i&gt; Genus.</title>
        <authorList>
            <person name="Harrop T.W.R."/>
            <person name="Guhlin J."/>
            <person name="McLaughlin G.M."/>
            <person name="Permina E."/>
            <person name="Stockwell P."/>
            <person name="Gilligan J."/>
            <person name="Le Lec M.F."/>
            <person name="Gruber M.A.M."/>
            <person name="Quinn O."/>
            <person name="Lovegrove M."/>
            <person name="Duncan E.J."/>
            <person name="Remnant E.J."/>
            <person name="Van Eeckhoven J."/>
            <person name="Graham B."/>
            <person name="Knapp R.A."/>
            <person name="Langford K.W."/>
            <person name="Kronenberg Z."/>
            <person name="Press M.O."/>
            <person name="Eacker S.M."/>
            <person name="Wilson-Rankin E.E."/>
            <person name="Purcell J."/>
            <person name="Lester P.J."/>
            <person name="Dearden P.K."/>
        </authorList>
    </citation>
    <scope>NUCLEOTIDE SEQUENCE</scope>
    <source>
        <strain evidence="2">Marl-1</strain>
    </source>
</reference>
<evidence type="ECO:0000256" key="1">
    <source>
        <dbReference type="SAM" id="MobiDB-lite"/>
    </source>
</evidence>
<dbReference type="Proteomes" id="UP000614350">
    <property type="component" value="Unassembled WGS sequence"/>
</dbReference>
<keyword evidence="3" id="KW-1185">Reference proteome</keyword>
<dbReference type="AlphaFoldDB" id="A0A834KL52"/>
<dbReference type="EMBL" id="JACSEA010000002">
    <property type="protein sequence ID" value="KAF7408733.1"/>
    <property type="molecule type" value="Genomic_DNA"/>
</dbReference>
<evidence type="ECO:0000313" key="2">
    <source>
        <dbReference type="EMBL" id="KAF7408733.1"/>
    </source>
</evidence>
<sequence length="99" mass="10352">MDCVARGRGNRDGDGNGDGGVAAGGDVGGGDDGSGRRGRPILFFDSTGKRQCLVKHEELMGAVLAHDIYSSLKEGLSVSKGTITTWELKGRRKKESGSK</sequence>
<comment type="caution">
    <text evidence="2">The sequence shown here is derived from an EMBL/GenBank/DDBJ whole genome shotgun (WGS) entry which is preliminary data.</text>
</comment>
<organism evidence="2 3">
    <name type="scientific">Vespula vulgaris</name>
    <name type="common">Yellow jacket</name>
    <name type="synonym">Wasp</name>
    <dbReference type="NCBI Taxonomy" id="7454"/>
    <lineage>
        <taxon>Eukaryota</taxon>
        <taxon>Metazoa</taxon>
        <taxon>Ecdysozoa</taxon>
        <taxon>Arthropoda</taxon>
        <taxon>Hexapoda</taxon>
        <taxon>Insecta</taxon>
        <taxon>Pterygota</taxon>
        <taxon>Neoptera</taxon>
        <taxon>Endopterygota</taxon>
        <taxon>Hymenoptera</taxon>
        <taxon>Apocrita</taxon>
        <taxon>Aculeata</taxon>
        <taxon>Vespoidea</taxon>
        <taxon>Vespidae</taxon>
        <taxon>Vespinae</taxon>
        <taxon>Vespula</taxon>
    </lineage>
</organism>
<accession>A0A834KL52</accession>